<organism evidence="2">
    <name type="scientific">Pelagomonas calceolata</name>
    <dbReference type="NCBI Taxonomy" id="35677"/>
    <lineage>
        <taxon>Eukaryota</taxon>
        <taxon>Sar</taxon>
        <taxon>Stramenopiles</taxon>
        <taxon>Ochrophyta</taxon>
        <taxon>Pelagophyceae</taxon>
        <taxon>Pelagomonadales</taxon>
        <taxon>Pelagomonadaceae</taxon>
        <taxon>Pelagomonas</taxon>
    </lineage>
</organism>
<dbReference type="AlphaFoldDB" id="A0A7S3ZZN8"/>
<evidence type="ECO:0000256" key="1">
    <source>
        <dbReference type="SAM" id="SignalP"/>
    </source>
</evidence>
<dbReference type="PROSITE" id="PS51257">
    <property type="entry name" value="PROKAR_LIPOPROTEIN"/>
    <property type="match status" value="1"/>
</dbReference>
<gene>
    <name evidence="2" type="ORF">PCAL00307_LOCUS14056</name>
    <name evidence="3" type="ORF">PECAL_3P27500</name>
</gene>
<keyword evidence="1" id="KW-0732">Signal</keyword>
<protein>
    <submittedName>
        <fullName evidence="2">Uncharacterized protein</fullName>
    </submittedName>
</protein>
<keyword evidence="4" id="KW-1185">Reference proteome</keyword>
<reference evidence="3" key="2">
    <citation type="submission" date="2021-11" db="EMBL/GenBank/DDBJ databases">
        <authorList>
            <consortium name="Genoscope - CEA"/>
            <person name="William W."/>
        </authorList>
    </citation>
    <scope>NUCLEOTIDE SEQUENCE</scope>
</reference>
<sequence>MMMRLAATWLLHASSLACVGAACTVGEVAPQTRPRTVLYVYVVGAARSLATTAANLEGLLCGGADAWADGLPVVPLLHVWANSSCDRDVVVPPFFAAALVNFTMNSLDGAMVKLIARDARTSVERTRAIQFTAQLFHLYNLNRRAVALLFETGKSYLVPHEPGESVVLKWRPDVRAAVLANATKFLRACVTLVRDNDVNDVVCILPTPKTKLVPRGCVQRRRSRRGVDFYMSTCCHPDGRGVLSDWVFVTKKRVLDAMDGHKLPPQIYDGGDRAEHRFCRLLVGSNLRLVWPAANSVVEPLFCKFYDSRLRRPRQTPGLGIES</sequence>
<dbReference type="EMBL" id="HBIW01016297">
    <property type="protein sequence ID" value="CAE0698620.1"/>
    <property type="molecule type" value="Transcribed_RNA"/>
</dbReference>
<dbReference type="EMBL" id="CAKKNE010000003">
    <property type="protein sequence ID" value="CAH0372727.1"/>
    <property type="molecule type" value="Genomic_DNA"/>
</dbReference>
<evidence type="ECO:0000313" key="4">
    <source>
        <dbReference type="Proteomes" id="UP000789595"/>
    </source>
</evidence>
<accession>A0A7S3ZZN8</accession>
<evidence type="ECO:0000313" key="3">
    <source>
        <dbReference type="EMBL" id="CAH0372727.1"/>
    </source>
</evidence>
<evidence type="ECO:0000313" key="2">
    <source>
        <dbReference type="EMBL" id="CAE0698620.1"/>
    </source>
</evidence>
<reference evidence="2" key="1">
    <citation type="submission" date="2021-01" db="EMBL/GenBank/DDBJ databases">
        <authorList>
            <person name="Corre E."/>
            <person name="Pelletier E."/>
            <person name="Niang G."/>
            <person name="Scheremetjew M."/>
            <person name="Finn R."/>
            <person name="Kale V."/>
            <person name="Holt S."/>
            <person name="Cochrane G."/>
            <person name="Meng A."/>
            <person name="Brown T."/>
            <person name="Cohen L."/>
        </authorList>
    </citation>
    <scope>NUCLEOTIDE SEQUENCE</scope>
    <source>
        <strain evidence="2">CCMP1756</strain>
    </source>
</reference>
<name>A0A7S3ZZN8_9STRA</name>
<feature type="chain" id="PRO_5036404010" evidence="1">
    <location>
        <begin position="22"/>
        <end position="323"/>
    </location>
</feature>
<dbReference type="Proteomes" id="UP000789595">
    <property type="component" value="Unassembled WGS sequence"/>
</dbReference>
<feature type="signal peptide" evidence="1">
    <location>
        <begin position="1"/>
        <end position="21"/>
    </location>
</feature>
<proteinExistence type="predicted"/>